<sequence length="346" mass="38691">RGWVFQERILSPRILHFTKGQVYWECRELSCSEDFPTGLPDWGKGLNAIKRKLHSATATAESELLALPADTDGEYRRCRIWMEIVTTYTSRRLTYRSDALAALSGVAKYVQPIMGHAASNYVAGLWKNQDMISQLCWSAAFTLWSRDEPLPSHGKFKPPTWSWSMVGRPVTFDPLRYTGAPKPKGACTILEAEAHHATQDPTGPVNGGCIAIEGQLCRVSLRNRSICQDHDGDMKDLGLGHYWDGPIDLDTHPESLYLFLLQTGWAGPPNNYYYINCLILTPITNQRGSFERRGFAMRADPSEAASAERGLSERKGSGRKVLERTKISGFIILATQRASVATFHIV</sequence>
<dbReference type="Proteomes" id="UP001321760">
    <property type="component" value="Unassembled WGS sequence"/>
</dbReference>
<dbReference type="AlphaFoldDB" id="A0AAV9GPU5"/>
<dbReference type="EMBL" id="MU865936">
    <property type="protein sequence ID" value="KAK4449540.1"/>
    <property type="molecule type" value="Genomic_DNA"/>
</dbReference>
<name>A0AAV9GPU5_9PEZI</name>
<accession>A0AAV9GPU5</accession>
<evidence type="ECO:0008006" key="3">
    <source>
        <dbReference type="Google" id="ProtNLM"/>
    </source>
</evidence>
<gene>
    <name evidence="1" type="ORF">QBC34DRAFT_298791</name>
</gene>
<organism evidence="1 2">
    <name type="scientific">Podospora aff. communis PSN243</name>
    <dbReference type="NCBI Taxonomy" id="3040156"/>
    <lineage>
        <taxon>Eukaryota</taxon>
        <taxon>Fungi</taxon>
        <taxon>Dikarya</taxon>
        <taxon>Ascomycota</taxon>
        <taxon>Pezizomycotina</taxon>
        <taxon>Sordariomycetes</taxon>
        <taxon>Sordariomycetidae</taxon>
        <taxon>Sordariales</taxon>
        <taxon>Podosporaceae</taxon>
        <taxon>Podospora</taxon>
    </lineage>
</organism>
<dbReference type="PANTHER" id="PTHR33112">
    <property type="entry name" value="DOMAIN PROTEIN, PUTATIVE-RELATED"/>
    <property type="match status" value="1"/>
</dbReference>
<dbReference type="PANTHER" id="PTHR33112:SF10">
    <property type="entry name" value="TOL"/>
    <property type="match status" value="1"/>
</dbReference>
<reference evidence="1" key="1">
    <citation type="journal article" date="2023" name="Mol. Phylogenet. Evol.">
        <title>Genome-scale phylogeny and comparative genomics of the fungal order Sordariales.</title>
        <authorList>
            <person name="Hensen N."/>
            <person name="Bonometti L."/>
            <person name="Westerberg I."/>
            <person name="Brannstrom I.O."/>
            <person name="Guillou S."/>
            <person name="Cros-Aarteil S."/>
            <person name="Calhoun S."/>
            <person name="Haridas S."/>
            <person name="Kuo A."/>
            <person name="Mondo S."/>
            <person name="Pangilinan J."/>
            <person name="Riley R."/>
            <person name="LaButti K."/>
            <person name="Andreopoulos B."/>
            <person name="Lipzen A."/>
            <person name="Chen C."/>
            <person name="Yan M."/>
            <person name="Daum C."/>
            <person name="Ng V."/>
            <person name="Clum A."/>
            <person name="Steindorff A."/>
            <person name="Ohm R.A."/>
            <person name="Martin F."/>
            <person name="Silar P."/>
            <person name="Natvig D.O."/>
            <person name="Lalanne C."/>
            <person name="Gautier V."/>
            <person name="Ament-Velasquez S.L."/>
            <person name="Kruys A."/>
            <person name="Hutchinson M.I."/>
            <person name="Powell A.J."/>
            <person name="Barry K."/>
            <person name="Miller A.N."/>
            <person name="Grigoriev I.V."/>
            <person name="Debuchy R."/>
            <person name="Gladieux P."/>
            <person name="Hiltunen Thoren M."/>
            <person name="Johannesson H."/>
        </authorList>
    </citation>
    <scope>NUCLEOTIDE SEQUENCE</scope>
    <source>
        <strain evidence="1">PSN243</strain>
    </source>
</reference>
<comment type="caution">
    <text evidence="1">The sequence shown here is derived from an EMBL/GenBank/DDBJ whole genome shotgun (WGS) entry which is preliminary data.</text>
</comment>
<protein>
    <recommendedName>
        <fullName evidence="3">Heterokaryon incompatibility domain-containing protein</fullName>
    </recommendedName>
</protein>
<feature type="non-terminal residue" evidence="1">
    <location>
        <position position="1"/>
    </location>
</feature>
<reference evidence="1" key="2">
    <citation type="submission" date="2023-05" db="EMBL/GenBank/DDBJ databases">
        <authorList>
            <consortium name="Lawrence Berkeley National Laboratory"/>
            <person name="Steindorff A."/>
            <person name="Hensen N."/>
            <person name="Bonometti L."/>
            <person name="Westerberg I."/>
            <person name="Brannstrom I.O."/>
            <person name="Guillou S."/>
            <person name="Cros-Aarteil S."/>
            <person name="Calhoun S."/>
            <person name="Haridas S."/>
            <person name="Kuo A."/>
            <person name="Mondo S."/>
            <person name="Pangilinan J."/>
            <person name="Riley R."/>
            <person name="Labutti K."/>
            <person name="Andreopoulos B."/>
            <person name="Lipzen A."/>
            <person name="Chen C."/>
            <person name="Yanf M."/>
            <person name="Daum C."/>
            <person name="Ng V."/>
            <person name="Clum A."/>
            <person name="Ohm R."/>
            <person name="Martin F."/>
            <person name="Silar P."/>
            <person name="Natvig D."/>
            <person name="Lalanne C."/>
            <person name="Gautier V."/>
            <person name="Ament-Velasquez S.L."/>
            <person name="Kruys A."/>
            <person name="Hutchinson M.I."/>
            <person name="Powell A.J."/>
            <person name="Barry K."/>
            <person name="Miller A.N."/>
            <person name="Grigoriev I.V."/>
            <person name="Debuchy R."/>
            <person name="Gladieux P."/>
            <person name="Thoren M.H."/>
            <person name="Johannesson H."/>
        </authorList>
    </citation>
    <scope>NUCLEOTIDE SEQUENCE</scope>
    <source>
        <strain evidence="1">PSN243</strain>
    </source>
</reference>
<evidence type="ECO:0000313" key="2">
    <source>
        <dbReference type="Proteomes" id="UP001321760"/>
    </source>
</evidence>
<evidence type="ECO:0000313" key="1">
    <source>
        <dbReference type="EMBL" id="KAK4449540.1"/>
    </source>
</evidence>
<proteinExistence type="predicted"/>
<keyword evidence="2" id="KW-1185">Reference proteome</keyword>